<accession>A0A212LL10</accession>
<dbReference type="Gene3D" id="3.40.630.10">
    <property type="entry name" value="Zn peptidases"/>
    <property type="match status" value="1"/>
</dbReference>
<dbReference type="GO" id="GO:0019877">
    <property type="term" value="P:diaminopimelate biosynthetic process"/>
    <property type="evidence" value="ECO:0007669"/>
    <property type="project" value="UniProtKB-ARBA"/>
</dbReference>
<gene>
    <name evidence="4" type="primary">hipO</name>
    <name evidence="4" type="ORF">KL86PLE_60532</name>
</gene>
<dbReference type="Pfam" id="PF07687">
    <property type="entry name" value="M20_dimer"/>
    <property type="match status" value="1"/>
</dbReference>
<dbReference type="FunFam" id="3.30.70.360:FF:000001">
    <property type="entry name" value="N-acetyldiaminopimelate deacetylase"/>
    <property type="match status" value="1"/>
</dbReference>
<proteinExistence type="predicted"/>
<dbReference type="InterPro" id="IPR002933">
    <property type="entry name" value="Peptidase_M20"/>
</dbReference>
<protein>
    <submittedName>
        <fullName evidence="4">Hippurate hydrolase</fullName>
        <ecNumber evidence="4">3.5.1.32</ecNumber>
    </submittedName>
</protein>
<keyword evidence="2" id="KW-0464">Manganese</keyword>
<dbReference type="GO" id="GO:0046872">
    <property type="term" value="F:metal ion binding"/>
    <property type="evidence" value="ECO:0007669"/>
    <property type="project" value="UniProtKB-KW"/>
</dbReference>
<evidence type="ECO:0000256" key="1">
    <source>
        <dbReference type="ARBA" id="ARBA00022801"/>
    </source>
</evidence>
<dbReference type="SUPFAM" id="SSF55031">
    <property type="entry name" value="Bacterial exopeptidase dimerisation domain"/>
    <property type="match status" value="1"/>
</dbReference>
<dbReference type="InterPro" id="IPR017439">
    <property type="entry name" value="Amidohydrolase"/>
</dbReference>
<evidence type="ECO:0000313" key="4">
    <source>
        <dbReference type="EMBL" id="SCM78210.1"/>
    </source>
</evidence>
<keyword evidence="1 4" id="KW-0378">Hydrolase</keyword>
<feature type="binding site" evidence="2">
    <location>
        <position position="163"/>
    </location>
    <ligand>
        <name>Mn(2+)</name>
        <dbReference type="ChEBI" id="CHEBI:29035"/>
        <label>2</label>
    </ligand>
</feature>
<dbReference type="InterPro" id="IPR036264">
    <property type="entry name" value="Bact_exopeptidase_dim_dom"/>
</dbReference>
<dbReference type="InterPro" id="IPR011650">
    <property type="entry name" value="Peptidase_M20_dimer"/>
</dbReference>
<feature type="binding site" evidence="2">
    <location>
        <position position="137"/>
    </location>
    <ligand>
        <name>Mn(2+)</name>
        <dbReference type="ChEBI" id="CHEBI:29035"/>
        <label>2</label>
    </ligand>
</feature>
<feature type="binding site" evidence="2">
    <location>
        <position position="358"/>
    </location>
    <ligand>
        <name>Mn(2+)</name>
        <dbReference type="ChEBI" id="CHEBI:29035"/>
        <label>2</label>
    </ligand>
</feature>
<name>A0A212LL10_9HYPH</name>
<feature type="domain" description="Peptidase M20 dimerisation" evidence="3">
    <location>
        <begin position="187"/>
        <end position="278"/>
    </location>
</feature>
<dbReference type="EMBL" id="FMJD01000010">
    <property type="protein sequence ID" value="SCM78210.1"/>
    <property type="molecule type" value="Genomic_DNA"/>
</dbReference>
<dbReference type="RefSeq" id="WP_288197965.1">
    <property type="nucleotide sequence ID" value="NZ_LT608334.1"/>
</dbReference>
<dbReference type="Gene3D" id="3.30.70.360">
    <property type="match status" value="1"/>
</dbReference>
<organism evidence="4">
    <name type="scientific">uncultured Pleomorphomonas sp</name>
    <dbReference type="NCBI Taxonomy" id="442121"/>
    <lineage>
        <taxon>Bacteria</taxon>
        <taxon>Pseudomonadati</taxon>
        <taxon>Pseudomonadota</taxon>
        <taxon>Alphaproteobacteria</taxon>
        <taxon>Hyphomicrobiales</taxon>
        <taxon>Pleomorphomonadaceae</taxon>
        <taxon>Pleomorphomonas</taxon>
        <taxon>environmental samples</taxon>
    </lineage>
</organism>
<reference evidence="4" key="1">
    <citation type="submission" date="2016-08" db="EMBL/GenBank/DDBJ databases">
        <authorList>
            <person name="Seilhamer J.J."/>
        </authorList>
    </citation>
    <scope>NUCLEOTIDE SEQUENCE</scope>
    <source>
        <strain evidence="4">86</strain>
    </source>
</reference>
<dbReference type="AlphaFoldDB" id="A0A212LL10"/>
<dbReference type="GO" id="GO:0050118">
    <property type="term" value="F:N-acetyldiaminopimelate deacetylase activity"/>
    <property type="evidence" value="ECO:0007669"/>
    <property type="project" value="UniProtKB-ARBA"/>
</dbReference>
<dbReference type="SUPFAM" id="SSF53187">
    <property type="entry name" value="Zn-dependent exopeptidases"/>
    <property type="match status" value="1"/>
</dbReference>
<dbReference type="NCBIfam" id="TIGR01891">
    <property type="entry name" value="amidohydrolases"/>
    <property type="match status" value="1"/>
</dbReference>
<dbReference type="PIRSF" id="PIRSF005962">
    <property type="entry name" value="Pept_M20D_amidohydro"/>
    <property type="match status" value="1"/>
</dbReference>
<feature type="binding site" evidence="2">
    <location>
        <position position="104"/>
    </location>
    <ligand>
        <name>Mn(2+)</name>
        <dbReference type="ChEBI" id="CHEBI:29035"/>
        <label>2</label>
    </ligand>
</feature>
<comment type="cofactor">
    <cofactor evidence="2">
        <name>Mn(2+)</name>
        <dbReference type="ChEBI" id="CHEBI:29035"/>
    </cofactor>
    <text evidence="2">The Mn(2+) ion enhances activity.</text>
</comment>
<dbReference type="GO" id="GO:0047980">
    <property type="term" value="F:hippurate hydrolase activity"/>
    <property type="evidence" value="ECO:0007669"/>
    <property type="project" value="UniProtKB-EC"/>
</dbReference>
<feature type="binding site" evidence="2">
    <location>
        <position position="102"/>
    </location>
    <ligand>
        <name>Mn(2+)</name>
        <dbReference type="ChEBI" id="CHEBI:29035"/>
        <label>2</label>
    </ligand>
</feature>
<dbReference type="PANTHER" id="PTHR11014:SF63">
    <property type="entry name" value="METALLOPEPTIDASE, PUTATIVE (AFU_ORTHOLOGUE AFUA_6G09600)-RELATED"/>
    <property type="match status" value="1"/>
</dbReference>
<evidence type="ECO:0000256" key="2">
    <source>
        <dbReference type="PIRSR" id="PIRSR005962-1"/>
    </source>
</evidence>
<keyword evidence="2" id="KW-0479">Metal-binding</keyword>
<evidence type="ECO:0000259" key="3">
    <source>
        <dbReference type="Pfam" id="PF07687"/>
    </source>
</evidence>
<dbReference type="Pfam" id="PF01546">
    <property type="entry name" value="Peptidase_M20"/>
    <property type="match status" value="1"/>
</dbReference>
<dbReference type="EC" id="3.5.1.32" evidence="4"/>
<sequence length="390" mass="40479">MSALEEIAAIAGEAVLWRRDLHRRPELLYALDETSAFVAGKLSAFGLDEVATGVGGSGVVGVLRGRPGNRAVALRADMDALPIEEITGAPWASEKPGAMHACGHDGHTATLLAAARRLAADRDFAGAVVFVFQPAEEGGAGARAMIDDGLFERFPVDEIYGIHNMPGLPVGRFAVRPGAIMASTDRFYIDILGRGGHAARPHETIDPILVGAQLVTALQSIVARNTDPLAAGVVSVTTFHAGNTDNVIPQTARLSGTVRALDEKVRGELQASVGHIATAVAAAFGAEASLAYERGYPVTVNHAAAAARVGDAVEDALGSDAIDRAAAPWMAAEDFSFYLERVPGAYFFMGNGPSAGLHHPAYDFADDAIAPGAAVWTALAKASLAAADRA</sequence>
<dbReference type="PANTHER" id="PTHR11014">
    <property type="entry name" value="PEPTIDASE M20 FAMILY MEMBER"/>
    <property type="match status" value="1"/>
</dbReference>